<dbReference type="InterPro" id="IPR044842">
    <property type="entry name" value="ALKBH9B/ALKBH10B-like"/>
</dbReference>
<protein>
    <recommendedName>
        <fullName evidence="3">Fe2OG dioxygenase domain-containing protein</fullName>
    </recommendedName>
</protein>
<accession>A0AAV7GUZ2</accession>
<proteinExistence type="inferred from homology"/>
<gene>
    <name evidence="4" type="ORF">IEQ34_011224</name>
</gene>
<dbReference type="PANTHER" id="PTHR31447:SF1">
    <property type="entry name" value="OS06G0138200 PROTEIN"/>
    <property type="match status" value="1"/>
</dbReference>
<dbReference type="SUPFAM" id="SSF51197">
    <property type="entry name" value="Clavaminate synthase-like"/>
    <property type="match status" value="1"/>
</dbReference>
<dbReference type="InterPro" id="IPR005123">
    <property type="entry name" value="Oxoglu/Fe-dep_dioxygenase_dom"/>
</dbReference>
<dbReference type="EMBL" id="JAGFBR010000010">
    <property type="protein sequence ID" value="KAH0460561.1"/>
    <property type="molecule type" value="Genomic_DNA"/>
</dbReference>
<dbReference type="GO" id="GO:0006402">
    <property type="term" value="P:mRNA catabolic process"/>
    <property type="evidence" value="ECO:0007669"/>
    <property type="project" value="InterPro"/>
</dbReference>
<dbReference type="PANTHER" id="PTHR31447">
    <property type="entry name" value="HYDROXYPROLINE-RICH GLYCOPROTEIN FAMILY PROTEIN-RELATED"/>
    <property type="match status" value="1"/>
</dbReference>
<sequence>MINYIACFACVPDSCIINIYEPGDCIPPHIDIHDFVRPFSTVLFLSEYNIMFGHKLKIVGSGEFIGSASIAILVGFVLVLSGNGAYLPKHCIPVVSFKRISVTFRKLDKAKRPHNFKLDSNL</sequence>
<evidence type="ECO:0000259" key="3">
    <source>
        <dbReference type="PROSITE" id="PS51471"/>
    </source>
</evidence>
<dbReference type="GO" id="GO:0003729">
    <property type="term" value="F:mRNA binding"/>
    <property type="evidence" value="ECO:0007669"/>
    <property type="project" value="InterPro"/>
</dbReference>
<comment type="similarity">
    <text evidence="1">Belongs to the alkB family.</text>
</comment>
<dbReference type="Proteomes" id="UP000775213">
    <property type="component" value="Unassembled WGS sequence"/>
</dbReference>
<keyword evidence="2" id="KW-0472">Membrane</keyword>
<feature type="transmembrane region" description="Helical" evidence="2">
    <location>
        <begin position="64"/>
        <end position="87"/>
    </location>
</feature>
<dbReference type="GO" id="GO:0032451">
    <property type="term" value="F:demethylase activity"/>
    <property type="evidence" value="ECO:0007669"/>
    <property type="project" value="InterPro"/>
</dbReference>
<evidence type="ECO:0000256" key="1">
    <source>
        <dbReference type="ARBA" id="ARBA00007879"/>
    </source>
</evidence>
<evidence type="ECO:0000313" key="4">
    <source>
        <dbReference type="EMBL" id="KAH0460561.1"/>
    </source>
</evidence>
<reference evidence="4 5" key="1">
    <citation type="journal article" date="2021" name="Hortic Res">
        <title>Chromosome-scale assembly of the Dendrobium chrysotoxum genome enhances the understanding of orchid evolution.</title>
        <authorList>
            <person name="Zhang Y."/>
            <person name="Zhang G.Q."/>
            <person name="Zhang D."/>
            <person name="Liu X.D."/>
            <person name="Xu X.Y."/>
            <person name="Sun W.H."/>
            <person name="Yu X."/>
            <person name="Zhu X."/>
            <person name="Wang Z.W."/>
            <person name="Zhao X."/>
            <person name="Zhong W.Y."/>
            <person name="Chen H."/>
            <person name="Yin W.L."/>
            <person name="Huang T."/>
            <person name="Niu S.C."/>
            <person name="Liu Z.J."/>
        </authorList>
    </citation>
    <scope>NUCLEOTIDE SEQUENCE [LARGE SCALE GENOMIC DNA]</scope>
    <source>
        <strain evidence="4">Lindl</strain>
    </source>
</reference>
<dbReference type="InterPro" id="IPR037151">
    <property type="entry name" value="AlkB-like_sf"/>
</dbReference>
<evidence type="ECO:0000256" key="2">
    <source>
        <dbReference type="SAM" id="Phobius"/>
    </source>
</evidence>
<organism evidence="4 5">
    <name type="scientific">Dendrobium chrysotoxum</name>
    <name type="common">Orchid</name>
    <dbReference type="NCBI Taxonomy" id="161865"/>
    <lineage>
        <taxon>Eukaryota</taxon>
        <taxon>Viridiplantae</taxon>
        <taxon>Streptophyta</taxon>
        <taxon>Embryophyta</taxon>
        <taxon>Tracheophyta</taxon>
        <taxon>Spermatophyta</taxon>
        <taxon>Magnoliopsida</taxon>
        <taxon>Liliopsida</taxon>
        <taxon>Asparagales</taxon>
        <taxon>Orchidaceae</taxon>
        <taxon>Epidendroideae</taxon>
        <taxon>Malaxideae</taxon>
        <taxon>Dendrobiinae</taxon>
        <taxon>Dendrobium</taxon>
    </lineage>
</organism>
<dbReference type="AlphaFoldDB" id="A0AAV7GUZ2"/>
<keyword evidence="5" id="KW-1185">Reference proteome</keyword>
<evidence type="ECO:0000313" key="5">
    <source>
        <dbReference type="Proteomes" id="UP000775213"/>
    </source>
</evidence>
<name>A0AAV7GUZ2_DENCH</name>
<comment type="caution">
    <text evidence="4">The sequence shown here is derived from an EMBL/GenBank/DDBJ whole genome shotgun (WGS) entry which is preliminary data.</text>
</comment>
<keyword evidence="2" id="KW-0812">Transmembrane</keyword>
<dbReference type="PROSITE" id="PS51471">
    <property type="entry name" value="FE2OG_OXY"/>
    <property type="match status" value="1"/>
</dbReference>
<dbReference type="Gene3D" id="2.60.120.590">
    <property type="entry name" value="Alpha-ketoglutarate-dependent dioxygenase AlkB-like"/>
    <property type="match status" value="1"/>
</dbReference>
<feature type="domain" description="Fe2OG dioxygenase" evidence="3">
    <location>
        <begin position="11"/>
        <end position="108"/>
    </location>
</feature>
<keyword evidence="2" id="KW-1133">Transmembrane helix</keyword>